<dbReference type="CDD" id="cd03190">
    <property type="entry name" value="GST_C_Omega_like"/>
    <property type="match status" value="1"/>
</dbReference>
<feature type="active site" description="Proton donor/acceptor" evidence="1">
    <location>
        <position position="201"/>
    </location>
</feature>
<dbReference type="GO" id="GO:0004364">
    <property type="term" value="F:glutathione transferase activity"/>
    <property type="evidence" value="ECO:0007669"/>
    <property type="project" value="InterPro"/>
</dbReference>
<dbReference type="SFLD" id="SFLDG01206">
    <property type="entry name" value="Xi.1"/>
    <property type="match status" value="1"/>
</dbReference>
<evidence type="ECO:0000259" key="4">
    <source>
        <dbReference type="PROSITE" id="PS50405"/>
    </source>
</evidence>
<proteinExistence type="predicted"/>
<sequence>MVVESRARVIMSAVNQLPPNPVDSNAAFLGMGKVPSRFRNHIPSPQFPAEPDRYVLYVNYVCPWAHRAIITHALKGLGDVVQIVEADSRDPTHGWYFSGRRGPDRDPIYGFRWLKELYLKADQSYSGRITVPMLFDKKQGTVVNNESSEIVRMFFSAFDHLLPPEKREINKGITAFVPNHLRSEIDTLNNFIYENINNGVYKAGFATSQAAYEENVMKLFNGLDRLELHLSEPAHHPFLFGNYITETDIRLFTTMVRFDVAYYCLFKCNLKMIRFDYPRLHEWLRRLYWSEGPETNGGAFKKTTYFEEIKRGYASVAGGNGMVPIGPVPYMMPL</sequence>
<feature type="site" description="Lowers pKa of active site Cys" evidence="3">
    <location>
        <position position="262"/>
    </location>
</feature>
<keyword evidence="6" id="KW-1185">Reference proteome</keyword>
<reference evidence="5" key="1">
    <citation type="submission" date="2023-01" db="EMBL/GenBank/DDBJ databases">
        <authorList>
            <person name="Van Ghelder C."/>
            <person name="Rancurel C."/>
        </authorList>
    </citation>
    <scope>NUCLEOTIDE SEQUENCE</scope>
    <source>
        <strain evidence="5">CNCM I-4278</strain>
    </source>
</reference>
<feature type="binding site" evidence="2">
    <location>
        <begin position="128"/>
        <end position="131"/>
    </location>
    <ligand>
        <name>glutathione</name>
        <dbReference type="ChEBI" id="CHEBI:57925"/>
    </ligand>
</feature>
<dbReference type="InterPro" id="IPR047047">
    <property type="entry name" value="GST_Omega-like_C"/>
</dbReference>
<protein>
    <recommendedName>
        <fullName evidence="4">GST C-terminal domain-containing protein</fullName>
    </recommendedName>
</protein>
<dbReference type="SFLD" id="SFLDS00019">
    <property type="entry name" value="Glutathione_Transferase_(cytos"/>
    <property type="match status" value="1"/>
</dbReference>
<dbReference type="InterPro" id="IPR004045">
    <property type="entry name" value="Glutathione_S-Trfase_N"/>
</dbReference>
<organism evidence="5 6">
    <name type="scientific">Periconia digitata</name>
    <dbReference type="NCBI Taxonomy" id="1303443"/>
    <lineage>
        <taxon>Eukaryota</taxon>
        <taxon>Fungi</taxon>
        <taxon>Dikarya</taxon>
        <taxon>Ascomycota</taxon>
        <taxon>Pezizomycotina</taxon>
        <taxon>Dothideomycetes</taxon>
        <taxon>Pleosporomycetidae</taxon>
        <taxon>Pleosporales</taxon>
        <taxon>Massarineae</taxon>
        <taxon>Periconiaceae</taxon>
        <taxon>Periconia</taxon>
    </lineage>
</organism>
<comment type="caution">
    <text evidence="5">The sequence shown here is derived from an EMBL/GenBank/DDBJ whole genome shotgun (WGS) entry which is preliminary data.</text>
</comment>
<dbReference type="SUPFAM" id="SSF52833">
    <property type="entry name" value="Thioredoxin-like"/>
    <property type="match status" value="1"/>
</dbReference>
<dbReference type="AlphaFoldDB" id="A0A9W4XJA0"/>
<dbReference type="PIRSF" id="PIRSF015753">
    <property type="entry name" value="GST"/>
    <property type="match status" value="1"/>
</dbReference>
<evidence type="ECO:0000313" key="6">
    <source>
        <dbReference type="Proteomes" id="UP001152607"/>
    </source>
</evidence>
<feature type="domain" description="GST C-terminal" evidence="4">
    <location>
        <begin position="178"/>
        <end position="313"/>
    </location>
</feature>
<dbReference type="Gene3D" id="1.20.1050.10">
    <property type="match status" value="1"/>
</dbReference>
<gene>
    <name evidence="5" type="ORF">PDIGIT_LOCUS6741</name>
</gene>
<dbReference type="SUPFAM" id="SSF47616">
    <property type="entry name" value="GST C-terminal domain-like"/>
    <property type="match status" value="1"/>
</dbReference>
<dbReference type="InterPro" id="IPR016639">
    <property type="entry name" value="GST_Omega/GSH"/>
</dbReference>
<dbReference type="InterPro" id="IPR010987">
    <property type="entry name" value="Glutathione-S-Trfase_C-like"/>
</dbReference>
<feature type="site" description="Lowers pKa of active site Cys" evidence="3">
    <location>
        <position position="313"/>
    </location>
</feature>
<feature type="binding site" evidence="2">
    <location>
        <position position="95"/>
    </location>
    <ligand>
        <name>glutathione</name>
        <dbReference type="ChEBI" id="CHEBI:57925"/>
    </ligand>
</feature>
<dbReference type="Pfam" id="PF13409">
    <property type="entry name" value="GST_N_2"/>
    <property type="match status" value="1"/>
</dbReference>
<dbReference type="EMBL" id="CAOQHR010000004">
    <property type="protein sequence ID" value="CAI6333693.1"/>
    <property type="molecule type" value="Genomic_DNA"/>
</dbReference>
<dbReference type="OrthoDB" id="2309723at2759"/>
<evidence type="ECO:0000313" key="5">
    <source>
        <dbReference type="EMBL" id="CAI6333693.1"/>
    </source>
</evidence>
<dbReference type="GO" id="GO:0005737">
    <property type="term" value="C:cytoplasm"/>
    <property type="evidence" value="ECO:0007669"/>
    <property type="project" value="TreeGrafter"/>
</dbReference>
<accession>A0A9W4XJA0</accession>
<evidence type="ECO:0000256" key="2">
    <source>
        <dbReference type="PIRSR" id="PIRSR015753-2"/>
    </source>
</evidence>
<dbReference type="Proteomes" id="UP001152607">
    <property type="component" value="Unassembled WGS sequence"/>
</dbReference>
<dbReference type="SFLD" id="SFLDG01148">
    <property type="entry name" value="Xi_(cytGST)"/>
    <property type="match status" value="1"/>
</dbReference>
<evidence type="ECO:0000256" key="1">
    <source>
        <dbReference type="PIRSR" id="PIRSR015753-1"/>
    </source>
</evidence>
<dbReference type="InterPro" id="IPR036249">
    <property type="entry name" value="Thioredoxin-like_sf"/>
</dbReference>
<dbReference type="InterPro" id="IPR040079">
    <property type="entry name" value="Glutathione_S-Trfase"/>
</dbReference>
<name>A0A9W4XJA0_9PLEO</name>
<dbReference type="PROSITE" id="PS50405">
    <property type="entry name" value="GST_CTER"/>
    <property type="match status" value="1"/>
</dbReference>
<feature type="binding site" evidence="2">
    <location>
        <begin position="146"/>
        <end position="147"/>
    </location>
    <ligand>
        <name>glutathione</name>
        <dbReference type="ChEBI" id="CHEBI:57925"/>
    </ligand>
</feature>
<dbReference type="PANTHER" id="PTHR32419:SF25">
    <property type="entry name" value="GLUTATHIONE S-TRANSFERASE (EUROFUNG)"/>
    <property type="match status" value="1"/>
</dbReference>
<dbReference type="Pfam" id="PF13410">
    <property type="entry name" value="GST_C_2"/>
    <property type="match status" value="1"/>
</dbReference>
<dbReference type="InterPro" id="IPR036282">
    <property type="entry name" value="Glutathione-S-Trfase_C_sf"/>
</dbReference>
<evidence type="ECO:0000256" key="3">
    <source>
        <dbReference type="PIRSR" id="PIRSR015753-3"/>
    </source>
</evidence>
<dbReference type="PANTHER" id="PTHR32419">
    <property type="entry name" value="GLUTATHIONYL-HYDROQUINONE REDUCTASE"/>
    <property type="match status" value="1"/>
</dbReference>
<dbReference type="Gene3D" id="3.40.30.10">
    <property type="entry name" value="Glutaredoxin"/>
    <property type="match status" value="1"/>
</dbReference>
<feature type="active site" description="Nucleophile" evidence="1">
    <location>
        <position position="62"/>
    </location>
</feature>